<evidence type="ECO:0000313" key="1">
    <source>
        <dbReference type="EMBL" id="ESA18165.1"/>
    </source>
</evidence>
<sequence length="113" mass="13374">MCEVAVNQDLDDLEKIVNVRCYSNIKVLKHKPIFILKRSEIKWTILNDNKQDIRSQQELEDESKPRTCLKYDRNDALMDLGHSVNVSKRPLLLPTRLHTIDEISHSTMFKIWR</sequence>
<name>U9UCR1_RHIID</name>
<accession>U9UCR1</accession>
<dbReference type="AlphaFoldDB" id="U9UCR1"/>
<dbReference type="EMBL" id="KI279472">
    <property type="protein sequence ID" value="ESA18165.1"/>
    <property type="molecule type" value="Genomic_DNA"/>
</dbReference>
<gene>
    <name evidence="1" type="ORF">GLOINDRAFT_84127</name>
</gene>
<proteinExistence type="predicted"/>
<protein>
    <submittedName>
        <fullName evidence="1">Uncharacterized protein</fullName>
    </submittedName>
</protein>
<reference evidence="1" key="1">
    <citation type="submission" date="2013-07" db="EMBL/GenBank/DDBJ databases">
        <title>The genome of an arbuscular mycorrhizal fungus provides insights into the evolution of the oldest plant symbiosis.</title>
        <authorList>
            <consortium name="DOE Joint Genome Institute"/>
            <person name="Tisserant E."/>
            <person name="Malbreil M."/>
            <person name="Kuo A."/>
            <person name="Kohler A."/>
            <person name="Symeonidi A."/>
            <person name="Balestrini R."/>
            <person name="Charron P."/>
            <person name="Duensing N."/>
            <person name="Frei-dit-Frey N."/>
            <person name="Gianinazzi-Pearson V."/>
            <person name="Gilbert B."/>
            <person name="Handa Y."/>
            <person name="Hijri M."/>
            <person name="Kaul R."/>
            <person name="Kawaguchi M."/>
            <person name="Krajinski F."/>
            <person name="Lammers P."/>
            <person name="Lapierre D."/>
            <person name="Masclaux F.G."/>
            <person name="Murat C."/>
            <person name="Morin E."/>
            <person name="Ndikumana S."/>
            <person name="Pagni M."/>
            <person name="Petitpierre D."/>
            <person name="Requena N."/>
            <person name="Rosikiewicz P."/>
            <person name="Riley R."/>
            <person name="Saito K."/>
            <person name="San Clemente H."/>
            <person name="Shapiro H."/>
            <person name="van Tuinen D."/>
            <person name="Becard G."/>
            <person name="Bonfante P."/>
            <person name="Paszkowski U."/>
            <person name="Shachar-Hill Y."/>
            <person name="Young J.P."/>
            <person name="Sanders I.R."/>
            <person name="Henrissat B."/>
            <person name="Rensing S.A."/>
            <person name="Grigoriev I.V."/>
            <person name="Corradi N."/>
            <person name="Roux C."/>
            <person name="Martin F."/>
        </authorList>
    </citation>
    <scope>NUCLEOTIDE SEQUENCE</scope>
    <source>
        <strain evidence="1">DAOM 197198</strain>
    </source>
</reference>
<dbReference type="HOGENOM" id="CLU_2134854_0_0_1"/>
<organism evidence="1">
    <name type="scientific">Rhizophagus irregularis (strain DAOM 181602 / DAOM 197198 / MUCL 43194)</name>
    <name type="common">Arbuscular mycorrhizal fungus</name>
    <name type="synonym">Glomus intraradices</name>
    <dbReference type="NCBI Taxonomy" id="747089"/>
    <lineage>
        <taxon>Eukaryota</taxon>
        <taxon>Fungi</taxon>
        <taxon>Fungi incertae sedis</taxon>
        <taxon>Mucoromycota</taxon>
        <taxon>Glomeromycotina</taxon>
        <taxon>Glomeromycetes</taxon>
        <taxon>Glomerales</taxon>
        <taxon>Glomeraceae</taxon>
        <taxon>Rhizophagus</taxon>
    </lineage>
</organism>